<dbReference type="GO" id="GO:0030139">
    <property type="term" value="C:endocytic vesicle"/>
    <property type="evidence" value="ECO:0007669"/>
    <property type="project" value="TreeGrafter"/>
</dbReference>
<proteinExistence type="inferred from homology"/>
<accession>A0A8C7I833</accession>
<dbReference type="SUPFAM" id="SSF48371">
    <property type="entry name" value="ARM repeat"/>
    <property type="match status" value="2"/>
</dbReference>
<dbReference type="Pfam" id="PF25468">
    <property type="entry name" value="HEAT_HEATR5A"/>
    <property type="match status" value="1"/>
</dbReference>
<evidence type="ECO:0000256" key="3">
    <source>
        <dbReference type="ARBA" id="ARBA00070811"/>
    </source>
</evidence>
<organism evidence="6 7">
    <name type="scientific">Oncorhynchus kisutch</name>
    <name type="common">Coho salmon</name>
    <name type="synonym">Salmo kisutch</name>
    <dbReference type="NCBI Taxonomy" id="8019"/>
    <lineage>
        <taxon>Eukaryota</taxon>
        <taxon>Metazoa</taxon>
        <taxon>Chordata</taxon>
        <taxon>Craniata</taxon>
        <taxon>Vertebrata</taxon>
        <taxon>Euteleostomi</taxon>
        <taxon>Actinopterygii</taxon>
        <taxon>Neopterygii</taxon>
        <taxon>Teleostei</taxon>
        <taxon>Protacanthopterygii</taxon>
        <taxon>Salmoniformes</taxon>
        <taxon>Salmonidae</taxon>
        <taxon>Salmoninae</taxon>
        <taxon>Oncorhynchus</taxon>
    </lineage>
</organism>
<evidence type="ECO:0000313" key="6">
    <source>
        <dbReference type="Ensembl" id="ENSOKIP00005065408.1"/>
    </source>
</evidence>
<dbReference type="InterPro" id="IPR040108">
    <property type="entry name" value="Laa1/Sip1/HEATR5"/>
</dbReference>
<dbReference type="InterPro" id="IPR057981">
    <property type="entry name" value="TPR_LAA1-like_C"/>
</dbReference>
<evidence type="ECO:0000256" key="2">
    <source>
        <dbReference type="ARBA" id="ARBA00022737"/>
    </source>
</evidence>
<dbReference type="Proteomes" id="UP000694557">
    <property type="component" value="Unassembled WGS sequence"/>
</dbReference>
<dbReference type="InterPro" id="IPR046837">
    <property type="entry name" value="Laa1/Sip1/HEATR5-like_HEAT"/>
</dbReference>
<dbReference type="GO" id="GO:0006897">
    <property type="term" value="P:endocytosis"/>
    <property type="evidence" value="ECO:0007669"/>
    <property type="project" value="TreeGrafter"/>
</dbReference>
<reference evidence="6" key="2">
    <citation type="submission" date="2025-09" db="UniProtKB">
        <authorList>
            <consortium name="Ensembl"/>
        </authorList>
    </citation>
    <scope>IDENTIFICATION</scope>
</reference>
<feature type="region of interest" description="Disordered" evidence="4">
    <location>
        <begin position="1469"/>
        <end position="1498"/>
    </location>
</feature>
<evidence type="ECO:0000259" key="5">
    <source>
        <dbReference type="Pfam" id="PF25808"/>
    </source>
</evidence>
<dbReference type="FunFam" id="1.25.10.10:FF:000262">
    <property type="entry name" value="HEAT repeat-containing protein 5B"/>
    <property type="match status" value="1"/>
</dbReference>
<dbReference type="GeneTree" id="ENSGT00390000006205"/>
<protein>
    <recommendedName>
        <fullName evidence="3">HEAT repeat-containing protein 5A</fullName>
    </recommendedName>
</protein>
<dbReference type="PANTHER" id="PTHR21663">
    <property type="entry name" value="HYPOTHETICAL HEAT DOMAIN-CONTAINING"/>
    <property type="match status" value="1"/>
</dbReference>
<dbReference type="Gene3D" id="1.25.10.10">
    <property type="entry name" value="Leucine-rich Repeat Variant"/>
    <property type="match status" value="2"/>
</dbReference>
<dbReference type="InterPro" id="IPR011989">
    <property type="entry name" value="ARM-like"/>
</dbReference>
<dbReference type="GO" id="GO:0008104">
    <property type="term" value="P:intracellular protein localization"/>
    <property type="evidence" value="ECO:0007669"/>
    <property type="project" value="TreeGrafter"/>
</dbReference>
<sequence length="1975" mass="214409">MELAHSLLLNEEALAQITEAKRPVFIFEWLRFLDKVLVAANRVDVKEKQKKLVEQLTGLISSAPGPPTRKLLAKNLATLYSIGDTFTVFQTLDKCNDIIKSKDDTPTYLPTKLAAVACVGSFYEKMGRMLGSSFPDTITNMLKALKTAESQGRSEILLSLQKVLNGLGGAAASCHRDIYKNARSLLTDRSMAVRCAVAKCLLELQNEAVFMWTTELENVATLCFKALEGSNYGVRVAVSKLLGTVMATALMPKQAAVMRQNVKRATLDEVLELMATGFLRGGSGFLKSGGEMLKGGGSVSREVRVGVTQAYVVFVTTLGGQWLERNFATFLSHVLDLVSHPRATQTHVEAVYSRRCVSFMLRSTLGGLLGEKAQVASGKDICQAISKQMRAVEAVVNDTSGENKAGAADVSASQHVMVCALKELGSLVQSLSATSSPLIQEPSIGLLETVSSVLLHPSMAARLAAAWCLRCVAVALPYQLTPLLERCAERINNLKSSPEAVSGYSFCPLGVHISKGKVCTPEDLLRTAAQNSRLSLQRTQAGWLASGDAAAVEERVPPRSQKEMEAEKARGDSFTWQVTLEGRAGALCAMRSFVAHCPELLTEDVIRRLMTPIECAMTMMSHVPSVIKVHGTHLKASAAMVRLRLYDILALLPPKTYEGSFNALLRELVAEFTLTDNSANTTTSLLRSLCHYDDSVLMGSWLQETDHKSIEDQLQPNSASGSGALEHDPSSIYLRVPMGEAMPGPLPLGVSVIDASVALFGVVFPHVSFKHRLQMLDHFAECIKQAKGVRQQAVQLNIFTAVLSALKGLAENKSTLGPEEVRKSALALVMGALDNPNPILRCAAGEALGRMAQVVGEATFIARMAQYSFDKLRSARDVVSRTGHSLALGCLHRYVGGIGSGQHLKTSVSILLALAQDGTSHEVQTWALHSLALIVDSSGPMYRGYVEPTLSLVLTLLLTVPPSHTEVHQCLGRCLGALITTVGPELQGNATISTIRSSCLVGCAIMQGHSDSLVQAAAISCLQQLHMFAPRHVNLSSLVPCLCVHLCSSHLLLRRAAVACLRQLAQREAAEVCEYAMSLARNKDSTDSTTVNLNITETGLEGVLFGMLDRETDRKLCHDIHDTLGHMLSSLAVDKLSHWLKLCKDVLAATTEDDSEKQDEIDDDIMFTALGEDNNAKPSVAPRWVTRVFAADCLCRIILLCENADKTHFDLAGARSAKAKNPKGDLLVLHLSDLIRMAFMAATDNSNQLRMAGLQALEDIIKKFASVPEPEFPGHVILEQYQANVGAALRPAFSPDTPSDITAKACQVCSTWIGSGVVSDLNDLRRVHNLLVSSLDKVQAGKGSSSQLYSESATTMEKLAVLKAWAEVKAGEEDEEQEEEEVGADILPPDSLIMLVQPELPSLSRLWLAVLRDYALLTLPAEFSSQLPPDGGAFYTPETIDTARLHYRGSWAPVLHAVALWLSSTSFGEGEEEAPAVPPQASGAPVYPQGNPGPTQSLEDLIKDRMHLMLGMDHRHRDRQPQRQAATETGSHRDRQPQRQLLGVELLNVLHRLLLTRDPPAVQLQVTAVVQETIRAAQDHLTQQRDTQGEKDALSLRGEGGETGELLPGKSLVFAAMELMVFILVRHLPQLNTRYYTNSPSHLPLRPQPRLPEESTRLVAHTVSILAELPLLCSPAGNTPTKTPDHTDSEYKTFIKTPDNSIPLPVSAALQGIKTIITSPLARAEKTPTQWTGLIRSSLASVLEYSQPGNIHTSRPNMDEVSMLTAMTLFLLSASSEVIGVTVLQQGCMERYRNALLSSDPWVQARCYQLLLSVFQHPSRALSTPYIHALAPLMVEKLKGVERSRPGTVTELQAVQEGIRVLENLVGMAEEQNRVQLLALLVPTLVSYLLDDKAFSSAPPASKGLHEFALQNLMRIGPLYPAAFKTVIGAAPELKTRLESAVRANQASSKAKAAALLAQPTVQAAPTIKLKTSFF</sequence>
<dbReference type="GO" id="GO:0042147">
    <property type="term" value="P:retrograde transport, endosome to Golgi"/>
    <property type="evidence" value="ECO:0007669"/>
    <property type="project" value="TreeGrafter"/>
</dbReference>
<dbReference type="PANTHER" id="PTHR21663:SF2">
    <property type="entry name" value="HEAT REPEAT-CONTAINING PROTEIN 5B"/>
    <property type="match status" value="1"/>
</dbReference>
<evidence type="ECO:0000256" key="4">
    <source>
        <dbReference type="SAM" id="MobiDB-lite"/>
    </source>
</evidence>
<dbReference type="GO" id="GO:0005794">
    <property type="term" value="C:Golgi apparatus"/>
    <property type="evidence" value="ECO:0007669"/>
    <property type="project" value="TreeGrafter"/>
</dbReference>
<dbReference type="GO" id="GO:0016020">
    <property type="term" value="C:membrane"/>
    <property type="evidence" value="ECO:0007669"/>
    <property type="project" value="TreeGrafter"/>
</dbReference>
<dbReference type="InterPro" id="IPR016024">
    <property type="entry name" value="ARM-type_fold"/>
</dbReference>
<dbReference type="Pfam" id="PF20210">
    <property type="entry name" value="Laa1_Sip1_HTR5"/>
    <property type="match status" value="1"/>
</dbReference>
<keyword evidence="7" id="KW-1185">Reference proteome</keyword>
<feature type="region of interest" description="Disordered" evidence="4">
    <location>
        <begin position="1514"/>
        <end position="1538"/>
    </location>
</feature>
<feature type="domain" description="LAA1-like C-terminal TPR repeats" evidence="5">
    <location>
        <begin position="1820"/>
        <end position="1953"/>
    </location>
</feature>
<dbReference type="FunFam" id="1.25.10.10:FF:000098">
    <property type="entry name" value="HEAT repeat-containing protein 5A isoform X2"/>
    <property type="match status" value="1"/>
</dbReference>
<evidence type="ECO:0000256" key="1">
    <source>
        <dbReference type="ARBA" id="ARBA00008304"/>
    </source>
</evidence>
<comment type="similarity">
    <text evidence="1">Belongs to the HEATR5 family.</text>
</comment>
<keyword evidence="2" id="KW-0677">Repeat</keyword>
<dbReference type="Pfam" id="PF25808">
    <property type="entry name" value="TPR_LAA1_C"/>
    <property type="match status" value="1"/>
</dbReference>
<name>A0A8C7I833_ONCKI</name>
<dbReference type="Ensembl" id="ENSOKIT00005069534.1">
    <property type="protein sequence ID" value="ENSOKIP00005065408.1"/>
    <property type="gene ID" value="ENSOKIG00005027342.1"/>
</dbReference>
<reference evidence="6" key="1">
    <citation type="submission" date="2025-08" db="UniProtKB">
        <authorList>
            <consortium name="Ensembl"/>
        </authorList>
    </citation>
    <scope>IDENTIFICATION</scope>
</reference>
<dbReference type="GO" id="GO:0005829">
    <property type="term" value="C:cytosol"/>
    <property type="evidence" value="ECO:0007669"/>
    <property type="project" value="GOC"/>
</dbReference>
<evidence type="ECO:0000313" key="7">
    <source>
        <dbReference type="Proteomes" id="UP000694557"/>
    </source>
</evidence>
<gene>
    <name evidence="6" type="primary">HEATR5B</name>
    <name evidence="6" type="synonym">heatr5b</name>
</gene>